<protein>
    <submittedName>
        <fullName evidence="3">DUF2516 family protein</fullName>
    </submittedName>
</protein>
<evidence type="ECO:0000256" key="2">
    <source>
        <dbReference type="SAM" id="Phobius"/>
    </source>
</evidence>
<evidence type="ECO:0000256" key="1">
    <source>
        <dbReference type="SAM" id="MobiDB-lite"/>
    </source>
</evidence>
<comment type="caution">
    <text evidence="3">The sequence shown here is derived from an EMBL/GenBank/DDBJ whole genome shotgun (WGS) entry which is preliminary data.</text>
</comment>
<evidence type="ECO:0000313" key="3">
    <source>
        <dbReference type="EMBL" id="TQD43152.1"/>
    </source>
</evidence>
<dbReference type="AlphaFoldDB" id="A0A508ABH1"/>
<accession>A0A508ABH1</accession>
<reference evidence="3 4" key="1">
    <citation type="submission" date="2019-06" db="EMBL/GenBank/DDBJ databases">
        <title>Draft genome sequence of Actinomyces johnsonii CCUG 34287T.</title>
        <authorList>
            <person name="Salva-Serra F."/>
            <person name="Cardew S."/>
            <person name="Moore E."/>
        </authorList>
    </citation>
    <scope>NUCLEOTIDE SEQUENCE [LARGE SCALE GENOMIC DNA]</scope>
    <source>
        <strain evidence="3 4">CCUG 34287</strain>
    </source>
</reference>
<sequence>MSLLLLIAYYLSLAVSLIWCAAQVLAAVLGVWALIDSALRPAQHYAAADKRSRNFWLVVNVVAAAVVAFQAYEAYWHWYWAITYGKGASTGVSFIGLLAVVASAVYLADVRPALQALAPVRVRSSIRIPGRASQRRPGRGGRAGRGPRDWSSDR</sequence>
<feature type="transmembrane region" description="Helical" evidence="2">
    <location>
        <begin position="87"/>
        <end position="108"/>
    </location>
</feature>
<keyword evidence="2" id="KW-1133">Transmembrane helix</keyword>
<feature type="region of interest" description="Disordered" evidence="1">
    <location>
        <begin position="130"/>
        <end position="154"/>
    </location>
</feature>
<dbReference type="Proteomes" id="UP000319010">
    <property type="component" value="Unassembled WGS sequence"/>
</dbReference>
<dbReference type="InterPro" id="IPR019662">
    <property type="entry name" value="DUF2516"/>
</dbReference>
<organism evidence="3 4">
    <name type="scientific">Actinomyces johnsonii</name>
    <dbReference type="NCBI Taxonomy" id="544581"/>
    <lineage>
        <taxon>Bacteria</taxon>
        <taxon>Bacillati</taxon>
        <taxon>Actinomycetota</taxon>
        <taxon>Actinomycetes</taxon>
        <taxon>Actinomycetales</taxon>
        <taxon>Actinomycetaceae</taxon>
        <taxon>Actinomyces</taxon>
    </lineage>
</organism>
<name>A0A508ABH1_9ACTO</name>
<keyword evidence="2" id="KW-0472">Membrane</keyword>
<evidence type="ECO:0000313" key="4">
    <source>
        <dbReference type="Proteomes" id="UP000319010"/>
    </source>
</evidence>
<feature type="transmembrane region" description="Helical" evidence="2">
    <location>
        <begin position="6"/>
        <end position="35"/>
    </location>
</feature>
<dbReference type="RefSeq" id="WP_141424336.1">
    <property type="nucleotide sequence ID" value="NZ_JASPFB010000009.1"/>
</dbReference>
<feature type="transmembrane region" description="Helical" evidence="2">
    <location>
        <begin position="55"/>
        <end position="75"/>
    </location>
</feature>
<keyword evidence="2" id="KW-0812">Transmembrane</keyword>
<gene>
    <name evidence="3" type="ORF">FK256_07690</name>
</gene>
<proteinExistence type="predicted"/>
<dbReference type="Pfam" id="PF10724">
    <property type="entry name" value="DUF2516"/>
    <property type="match status" value="1"/>
</dbReference>
<dbReference type="EMBL" id="VICB01000010">
    <property type="protein sequence ID" value="TQD43152.1"/>
    <property type="molecule type" value="Genomic_DNA"/>
</dbReference>